<dbReference type="Proteomes" id="UP000253472">
    <property type="component" value="Unassembled WGS sequence"/>
</dbReference>
<keyword evidence="3 6" id="KW-0689">Ribosomal protein</keyword>
<reference evidence="7 8" key="1">
    <citation type="submission" date="2018-06" db="EMBL/GenBank/DDBJ databases">
        <title>Whole genome sequencing of Candida tropicalis (genome annotated by CSBL at Korea University).</title>
        <authorList>
            <person name="Ahn J."/>
        </authorList>
    </citation>
    <scope>NUCLEOTIDE SEQUENCE [LARGE SCALE GENOMIC DNA]</scope>
    <source>
        <strain evidence="7 8">ATCC 20962</strain>
    </source>
</reference>
<keyword evidence="5 6" id="KW-0687">Ribonucleoprotein</keyword>
<evidence type="ECO:0000256" key="6">
    <source>
        <dbReference type="PIRNR" id="PIRNR029764"/>
    </source>
</evidence>
<proteinExistence type="inferred from homology"/>
<keyword evidence="8" id="KW-1185">Reference proteome</keyword>
<dbReference type="InterPro" id="IPR016939">
    <property type="entry name" value="Ribosomal_mS23_fun"/>
</dbReference>
<dbReference type="OrthoDB" id="5542239at2759"/>
<evidence type="ECO:0000256" key="4">
    <source>
        <dbReference type="ARBA" id="ARBA00023128"/>
    </source>
</evidence>
<comment type="caution">
    <text evidence="7">The sequence shown here is derived from an EMBL/GenBank/DDBJ whole genome shotgun (WGS) entry which is preliminary data.</text>
</comment>
<dbReference type="PANTHER" id="PTHR37799:SF1">
    <property type="entry name" value="SMALL RIBOSOMAL SUBUNIT PROTEIN MS23"/>
    <property type="match status" value="1"/>
</dbReference>
<evidence type="ECO:0000256" key="3">
    <source>
        <dbReference type="ARBA" id="ARBA00022980"/>
    </source>
</evidence>
<dbReference type="EMBL" id="QLNQ01000024">
    <property type="protein sequence ID" value="RCK63549.1"/>
    <property type="molecule type" value="Genomic_DNA"/>
</dbReference>
<dbReference type="PANTHER" id="PTHR37799">
    <property type="entry name" value="37S RIBOSOMAL PROTEIN S25, MITOCHONDRIAL"/>
    <property type="match status" value="1"/>
</dbReference>
<comment type="subunit">
    <text evidence="6">Component of the mitochondrial small ribosomal subunit.</text>
</comment>
<comment type="similarity">
    <text evidence="2">Belongs to the mitochondrion-specific ribosomal protein mS23 family.</text>
</comment>
<dbReference type="GO" id="GO:0003735">
    <property type="term" value="F:structural constituent of ribosome"/>
    <property type="evidence" value="ECO:0007669"/>
    <property type="project" value="UniProtKB-UniRule"/>
</dbReference>
<evidence type="ECO:0000313" key="8">
    <source>
        <dbReference type="Proteomes" id="UP000253472"/>
    </source>
</evidence>
<dbReference type="Pfam" id="PF13741">
    <property type="entry name" value="MRP-S25"/>
    <property type="match status" value="1"/>
</dbReference>
<dbReference type="GO" id="GO:0005763">
    <property type="term" value="C:mitochondrial small ribosomal subunit"/>
    <property type="evidence" value="ECO:0007669"/>
    <property type="project" value="UniProtKB-UniRule"/>
</dbReference>
<evidence type="ECO:0000313" key="7">
    <source>
        <dbReference type="EMBL" id="RCK63549.1"/>
    </source>
</evidence>
<accession>A0A367YD76</accession>
<dbReference type="PIRSF" id="PIRSF029764">
    <property type="entry name" value="RSM25"/>
    <property type="match status" value="1"/>
</dbReference>
<evidence type="ECO:0000256" key="5">
    <source>
        <dbReference type="ARBA" id="ARBA00023274"/>
    </source>
</evidence>
<name>A0A367YD76_9ASCO</name>
<dbReference type="STRING" id="5486.A0A367YD76"/>
<dbReference type="AlphaFoldDB" id="A0A367YD76"/>
<keyword evidence="4 6" id="KW-0496">Mitochondrion</keyword>
<sequence>MKIQTEAANVWLRAHVNMRAGLLREKPAWLDIVAKYPPNHNFIKKAHLPNKGDPRKLALTGYQSDDLSKTRLSKSERKSKNRLVHRVPKLVFMEDSLRKVFYKQHPWELARPKNLVENSGEDNKKCNWKHMLQLHKQLDGESVVQRTLWLFREANMSLFEAYDKARFEFYKLRMSEEMESHVAREESSMYGAVFGHTVVDTNLREEQKYIDIWTEVGQEKTKIMHANKNRSSAPAGSVIEEGSLAISLFEEVLLSEPNAPEDPEDE</sequence>
<evidence type="ECO:0000256" key="2">
    <source>
        <dbReference type="ARBA" id="ARBA00009864"/>
    </source>
</evidence>
<protein>
    <recommendedName>
        <fullName evidence="6">37S ribosomal protein S25, mitochondrial</fullName>
    </recommendedName>
</protein>
<gene>
    <name evidence="7" type="primary">RSM25_1</name>
    <name evidence="7" type="ORF">Cantr_10035</name>
</gene>
<organism evidence="7 8">
    <name type="scientific">Candida viswanathii</name>
    <dbReference type="NCBI Taxonomy" id="5486"/>
    <lineage>
        <taxon>Eukaryota</taxon>
        <taxon>Fungi</taxon>
        <taxon>Dikarya</taxon>
        <taxon>Ascomycota</taxon>
        <taxon>Saccharomycotina</taxon>
        <taxon>Pichiomycetes</taxon>
        <taxon>Debaryomycetaceae</taxon>
        <taxon>Candida/Lodderomyces clade</taxon>
        <taxon>Candida</taxon>
    </lineage>
</organism>
<comment type="subcellular location">
    <subcellularLocation>
        <location evidence="1 6">Mitochondrion</location>
    </subcellularLocation>
</comment>
<evidence type="ECO:0000256" key="1">
    <source>
        <dbReference type="ARBA" id="ARBA00004173"/>
    </source>
</evidence>